<evidence type="ECO:0000256" key="1">
    <source>
        <dbReference type="SAM" id="Phobius"/>
    </source>
</evidence>
<gene>
    <name evidence="2" type="ORF">IFM89_038052</name>
</gene>
<reference evidence="2 3" key="1">
    <citation type="submission" date="2020-10" db="EMBL/GenBank/DDBJ databases">
        <title>The Coptis chinensis genome and diversification of protoberbering-type alkaloids.</title>
        <authorList>
            <person name="Wang B."/>
            <person name="Shu S."/>
            <person name="Song C."/>
            <person name="Liu Y."/>
        </authorList>
    </citation>
    <scope>NUCLEOTIDE SEQUENCE [LARGE SCALE GENOMIC DNA]</scope>
    <source>
        <strain evidence="2">HL-2020</strain>
        <tissue evidence="2">Leaf</tissue>
    </source>
</reference>
<dbReference type="AlphaFoldDB" id="A0A835HE60"/>
<comment type="caution">
    <text evidence="2">The sequence shown here is derived from an EMBL/GenBank/DDBJ whole genome shotgun (WGS) entry which is preliminary data.</text>
</comment>
<name>A0A835HE60_9MAGN</name>
<feature type="transmembrane region" description="Helical" evidence="1">
    <location>
        <begin position="153"/>
        <end position="176"/>
    </location>
</feature>
<evidence type="ECO:0000313" key="2">
    <source>
        <dbReference type="EMBL" id="KAF9595228.1"/>
    </source>
</evidence>
<keyword evidence="3" id="KW-1185">Reference proteome</keyword>
<feature type="transmembrane region" description="Helical" evidence="1">
    <location>
        <begin position="42"/>
        <end position="64"/>
    </location>
</feature>
<feature type="transmembrane region" description="Helical" evidence="1">
    <location>
        <begin position="76"/>
        <end position="94"/>
    </location>
</feature>
<proteinExistence type="predicted"/>
<keyword evidence="1" id="KW-0812">Transmembrane</keyword>
<dbReference type="EMBL" id="JADFTS010000008">
    <property type="protein sequence ID" value="KAF9595228.1"/>
    <property type="molecule type" value="Genomic_DNA"/>
</dbReference>
<keyword evidence="1" id="KW-1133">Transmembrane helix</keyword>
<keyword evidence="1" id="KW-0472">Membrane</keyword>
<accession>A0A835HE60</accession>
<evidence type="ECO:0000313" key="3">
    <source>
        <dbReference type="Proteomes" id="UP000631114"/>
    </source>
</evidence>
<dbReference type="Proteomes" id="UP000631114">
    <property type="component" value="Unassembled WGS sequence"/>
</dbReference>
<protein>
    <recommendedName>
        <fullName evidence="4">Transmembrane protein</fullName>
    </recommendedName>
</protein>
<sequence>MSGTRNQQLQALRDKSNVDEMEDLEKKKEKVVERVDACHNSIASSILGATEALTIFVTFYAFLFPKGLTLCIEWDNFIALLCLICIKVGLWLKITVQNVNRDFERLGDLEEEDGKLDEASEKIIIKIGEQVPPRVASFKAKLRTPLRSKPNKWFLYAFFLIPYIGFLVMGICNSWIGKKECKKTTQDCLSLIRMWGSLQ</sequence>
<evidence type="ECO:0008006" key="4">
    <source>
        <dbReference type="Google" id="ProtNLM"/>
    </source>
</evidence>
<organism evidence="2 3">
    <name type="scientific">Coptis chinensis</name>
    <dbReference type="NCBI Taxonomy" id="261450"/>
    <lineage>
        <taxon>Eukaryota</taxon>
        <taxon>Viridiplantae</taxon>
        <taxon>Streptophyta</taxon>
        <taxon>Embryophyta</taxon>
        <taxon>Tracheophyta</taxon>
        <taxon>Spermatophyta</taxon>
        <taxon>Magnoliopsida</taxon>
        <taxon>Ranunculales</taxon>
        <taxon>Ranunculaceae</taxon>
        <taxon>Coptidoideae</taxon>
        <taxon>Coptis</taxon>
    </lineage>
</organism>